<name>A0A9N9S642_9DIPT</name>
<evidence type="ECO:0000256" key="4">
    <source>
        <dbReference type="ARBA" id="ARBA00023015"/>
    </source>
</evidence>
<evidence type="ECO:0000256" key="3">
    <source>
        <dbReference type="ARBA" id="ARBA00019684"/>
    </source>
</evidence>
<dbReference type="GO" id="GO:0016592">
    <property type="term" value="C:mediator complex"/>
    <property type="evidence" value="ECO:0007669"/>
    <property type="project" value="InterPro"/>
</dbReference>
<evidence type="ECO:0000313" key="12">
    <source>
        <dbReference type="Proteomes" id="UP001153620"/>
    </source>
</evidence>
<gene>
    <name evidence="11" type="ORF">CHIRRI_LOCUS14832</name>
</gene>
<accession>A0A9N9S642</accession>
<reference evidence="11" key="1">
    <citation type="submission" date="2022-01" db="EMBL/GenBank/DDBJ databases">
        <authorList>
            <person name="King R."/>
        </authorList>
    </citation>
    <scope>NUCLEOTIDE SEQUENCE</scope>
</reference>
<evidence type="ECO:0000313" key="11">
    <source>
        <dbReference type="EMBL" id="CAG9812027.1"/>
    </source>
</evidence>
<dbReference type="PANTHER" id="PTHR28314">
    <property type="entry name" value="MEDIATOR OF RNA POLYMERASE II TRANSCRIPTION SUBUNIT 29"/>
    <property type="match status" value="1"/>
</dbReference>
<organism evidence="11 12">
    <name type="scientific">Chironomus riparius</name>
    <dbReference type="NCBI Taxonomy" id="315576"/>
    <lineage>
        <taxon>Eukaryota</taxon>
        <taxon>Metazoa</taxon>
        <taxon>Ecdysozoa</taxon>
        <taxon>Arthropoda</taxon>
        <taxon>Hexapoda</taxon>
        <taxon>Insecta</taxon>
        <taxon>Pterygota</taxon>
        <taxon>Neoptera</taxon>
        <taxon>Endopterygota</taxon>
        <taxon>Diptera</taxon>
        <taxon>Nematocera</taxon>
        <taxon>Chironomoidea</taxon>
        <taxon>Chironomidae</taxon>
        <taxon>Chironominae</taxon>
        <taxon>Chironomus</taxon>
    </lineage>
</organism>
<sequence length="170" mass="19137">MNPNMNVPQGIIQQQSPQQNIPPQMQPMVPPQMSNIMPSPNPDNITKVKSLVGPLKESLKNIFQSAAQLLNQDNSGNAKQPESNARFDKHLEEFYSICDQIELHLITAKKCTEQAYASQVYLPVPVVPTRSENMAQENALTYMQYLDLVKTQITYAKEIHDTLLMAAQNI</sequence>
<keyword evidence="6" id="KW-0804">Transcription</keyword>
<dbReference type="InterPro" id="IPR021018">
    <property type="entry name" value="Mediator_Med29_met"/>
</dbReference>
<proteinExistence type="inferred from homology"/>
<evidence type="ECO:0000256" key="10">
    <source>
        <dbReference type="SAM" id="MobiDB-lite"/>
    </source>
</evidence>
<evidence type="ECO:0000256" key="2">
    <source>
        <dbReference type="ARBA" id="ARBA00009851"/>
    </source>
</evidence>
<dbReference type="Pfam" id="PF11568">
    <property type="entry name" value="Med29"/>
    <property type="match status" value="1"/>
</dbReference>
<feature type="compositionally biased region" description="Low complexity" evidence="10">
    <location>
        <begin position="8"/>
        <end position="21"/>
    </location>
</feature>
<comment type="subcellular location">
    <subcellularLocation>
        <location evidence="1">Nucleus</location>
    </subcellularLocation>
</comment>
<evidence type="ECO:0000256" key="5">
    <source>
        <dbReference type="ARBA" id="ARBA00023159"/>
    </source>
</evidence>
<reference evidence="11" key="2">
    <citation type="submission" date="2022-10" db="EMBL/GenBank/DDBJ databases">
        <authorList>
            <consortium name="ENA_rothamsted_submissions"/>
            <consortium name="culmorum"/>
            <person name="King R."/>
        </authorList>
    </citation>
    <scope>NUCLEOTIDE SEQUENCE</scope>
</reference>
<comment type="similarity">
    <text evidence="2">Belongs to the Mediator complex subunit 29 family.</text>
</comment>
<evidence type="ECO:0000256" key="6">
    <source>
        <dbReference type="ARBA" id="ARBA00023163"/>
    </source>
</evidence>
<dbReference type="GO" id="GO:0006357">
    <property type="term" value="P:regulation of transcription by RNA polymerase II"/>
    <property type="evidence" value="ECO:0007669"/>
    <property type="project" value="TreeGrafter"/>
</dbReference>
<protein>
    <recommendedName>
        <fullName evidence="3">Mediator of RNA polymerase II transcription subunit 29</fullName>
    </recommendedName>
    <alternativeName>
        <fullName evidence="9">Mediator complex subunit 29</fullName>
    </alternativeName>
    <alternativeName>
        <fullName evidence="8">Protein intersex</fullName>
    </alternativeName>
</protein>
<evidence type="ECO:0000256" key="9">
    <source>
        <dbReference type="ARBA" id="ARBA00031963"/>
    </source>
</evidence>
<dbReference type="PANTHER" id="PTHR28314:SF1">
    <property type="entry name" value="MEDIATOR OF RNA POLYMERASE II TRANSCRIPTION SUBUNIT 29"/>
    <property type="match status" value="1"/>
</dbReference>
<dbReference type="OrthoDB" id="6366949at2759"/>
<dbReference type="AlphaFoldDB" id="A0A9N9S642"/>
<keyword evidence="5" id="KW-0010">Activator</keyword>
<evidence type="ECO:0000256" key="1">
    <source>
        <dbReference type="ARBA" id="ARBA00004123"/>
    </source>
</evidence>
<feature type="region of interest" description="Disordered" evidence="10">
    <location>
        <begin position="1"/>
        <end position="21"/>
    </location>
</feature>
<keyword evidence="12" id="KW-1185">Reference proteome</keyword>
<dbReference type="Proteomes" id="UP001153620">
    <property type="component" value="Chromosome 4"/>
</dbReference>
<keyword evidence="4" id="KW-0805">Transcription regulation</keyword>
<evidence type="ECO:0000256" key="7">
    <source>
        <dbReference type="ARBA" id="ARBA00023242"/>
    </source>
</evidence>
<keyword evidence="7" id="KW-0539">Nucleus</keyword>
<dbReference type="GO" id="GO:0003712">
    <property type="term" value="F:transcription coregulator activity"/>
    <property type="evidence" value="ECO:0007669"/>
    <property type="project" value="TreeGrafter"/>
</dbReference>
<dbReference type="EMBL" id="OU895880">
    <property type="protein sequence ID" value="CAG9812027.1"/>
    <property type="molecule type" value="Genomic_DNA"/>
</dbReference>
<evidence type="ECO:0000256" key="8">
    <source>
        <dbReference type="ARBA" id="ARBA00030916"/>
    </source>
</evidence>